<dbReference type="GO" id="GO:0016757">
    <property type="term" value="F:glycosyltransferase activity"/>
    <property type="evidence" value="ECO:0007669"/>
    <property type="project" value="InterPro"/>
</dbReference>
<dbReference type="InterPro" id="IPR052943">
    <property type="entry name" value="TMTC_O-mannosyl-trnsfr"/>
</dbReference>
<dbReference type="RefSeq" id="WP_165600154.1">
    <property type="nucleotide sequence ID" value="NZ_SORZ01000001.1"/>
</dbReference>
<evidence type="ECO:0000313" key="3">
    <source>
        <dbReference type="Proteomes" id="UP000315037"/>
    </source>
</evidence>
<dbReference type="EMBL" id="SORZ01000001">
    <property type="protein sequence ID" value="TPW35684.1"/>
    <property type="molecule type" value="Genomic_DNA"/>
</dbReference>
<dbReference type="Pfam" id="PF13432">
    <property type="entry name" value="TPR_16"/>
    <property type="match status" value="1"/>
</dbReference>
<dbReference type="PANTHER" id="PTHR44809">
    <property type="match status" value="1"/>
</dbReference>
<dbReference type="Gene3D" id="3.40.50.2000">
    <property type="entry name" value="Glycogen Phosphorylase B"/>
    <property type="match status" value="1"/>
</dbReference>
<protein>
    <submittedName>
        <fullName evidence="2">Tetratricopeptide repeat protein</fullName>
    </submittedName>
</protein>
<keyword evidence="1" id="KW-0802">TPR repeat</keyword>
<reference evidence="2 3" key="1">
    <citation type="submission" date="2019-03" db="EMBL/GenBank/DDBJ databases">
        <title>The complete genome sequence of Neokomagataea sp. Jb2 NBRC113641.</title>
        <authorList>
            <person name="Chua K.-O."/>
            <person name="Chan K.-G."/>
            <person name="See-Too W.-S."/>
        </authorList>
    </citation>
    <scope>NUCLEOTIDE SEQUENCE [LARGE SCALE GENOMIC DNA]</scope>
    <source>
        <strain evidence="2 3">Jb2</strain>
    </source>
</reference>
<dbReference type="InterPro" id="IPR011990">
    <property type="entry name" value="TPR-like_helical_dom_sf"/>
</dbReference>
<dbReference type="Proteomes" id="UP000315037">
    <property type="component" value="Unassembled WGS sequence"/>
</dbReference>
<feature type="repeat" description="TPR" evidence="1">
    <location>
        <begin position="180"/>
        <end position="213"/>
    </location>
</feature>
<evidence type="ECO:0000256" key="1">
    <source>
        <dbReference type="PROSITE-ProRule" id="PRU00339"/>
    </source>
</evidence>
<dbReference type="SUPFAM" id="SSF48452">
    <property type="entry name" value="TPR-like"/>
    <property type="match status" value="1"/>
</dbReference>
<accession>A0A506UQT3</accession>
<dbReference type="PANTHER" id="PTHR44809:SF1">
    <property type="entry name" value="PROTEIN O-MANNOSYL-TRANSFERASE TMTC1"/>
    <property type="match status" value="1"/>
</dbReference>
<proteinExistence type="predicted"/>
<dbReference type="AlphaFoldDB" id="A0A506UQT3"/>
<dbReference type="Gene3D" id="1.25.40.10">
    <property type="entry name" value="Tetratricopeptide repeat domain"/>
    <property type="match status" value="1"/>
</dbReference>
<dbReference type="InterPro" id="IPR002201">
    <property type="entry name" value="Glyco_trans_9"/>
</dbReference>
<dbReference type="SUPFAM" id="SSF53756">
    <property type="entry name" value="UDP-Glycosyltransferase/glycogen phosphorylase"/>
    <property type="match status" value="1"/>
</dbReference>
<name>A0A506UQT3_9PROT</name>
<dbReference type="Pfam" id="PF01075">
    <property type="entry name" value="Glyco_transf_9"/>
    <property type="match status" value="1"/>
</dbReference>
<gene>
    <name evidence="2" type="ORF">E3202_01630</name>
</gene>
<sequence length="544" mass="60223">MSAPKDSFTPFVSGTDALENHVLACLQARQSDEALLLAEHLSSPIARNFLEGWALFQLGNLPEAARCFLRLPDLSGRPHPLALIQNTLCEEVEERGFLTLLTHMESFSSPSPALYGLRAMARLILGEAVLGETELRQALKVFPGHPALHNALATLLADRGEFAEAATLLTGLTQKLPDHWTTHGNLGTLLTQIGQAEKALEPFRRAIALAPHEARLRLNHSLALLKAERFAQGWLEHEWRLKLPGHTTLPSETLLPTLDSTSPAEMQQRLHGRTVLITQEEGLGDTLMYLRYLVPLAATGARLHVWCSAELASLVSNLECVDTVQVGGETPEHDYHCPFISLPRVFSALPKLEQRCPPSPYLSVSPLRRQRMLERLAPYLQSDTLRVGLVWAGGHHRHDRTARVLDRHRSMSLHQFAPLTALGKQIQLFSLQKGPAAAQLEDFPGPIINLMEACEDLEDTAALIEQLDLVVSVDTSVLHLAGALGRKAILLDRYTNCWRWGQGTTESPWYPSLKILRQPRHGAWAPVIAQLGEILAAKATRRSD</sequence>
<dbReference type="PROSITE" id="PS50005">
    <property type="entry name" value="TPR"/>
    <property type="match status" value="1"/>
</dbReference>
<keyword evidence="3" id="KW-1185">Reference proteome</keyword>
<organism evidence="2 3">
    <name type="scientific">Oecophyllibacter saccharovorans</name>
    <dbReference type="NCBI Taxonomy" id="2558360"/>
    <lineage>
        <taxon>Bacteria</taxon>
        <taxon>Pseudomonadati</taxon>
        <taxon>Pseudomonadota</taxon>
        <taxon>Alphaproteobacteria</taxon>
        <taxon>Acetobacterales</taxon>
        <taxon>Acetobacteraceae</taxon>
        <taxon>Oecophyllibacter</taxon>
    </lineage>
</organism>
<dbReference type="InterPro" id="IPR019734">
    <property type="entry name" value="TPR_rpt"/>
</dbReference>
<dbReference type="SMART" id="SM00028">
    <property type="entry name" value="TPR"/>
    <property type="match status" value="3"/>
</dbReference>
<comment type="caution">
    <text evidence="2">The sequence shown here is derived from an EMBL/GenBank/DDBJ whole genome shotgun (WGS) entry which is preliminary data.</text>
</comment>
<evidence type="ECO:0000313" key="2">
    <source>
        <dbReference type="EMBL" id="TPW35684.1"/>
    </source>
</evidence>